<dbReference type="EMBL" id="MKQP01000026">
    <property type="protein sequence ID" value="OMD30212.1"/>
    <property type="molecule type" value="Genomic_DNA"/>
</dbReference>
<evidence type="ECO:0000313" key="2">
    <source>
        <dbReference type="EMBL" id="OMD30212.1"/>
    </source>
</evidence>
<feature type="transmembrane region" description="Helical" evidence="1">
    <location>
        <begin position="7"/>
        <end position="29"/>
    </location>
</feature>
<gene>
    <name evidence="2" type="ORF">BJP51_20595</name>
</gene>
<comment type="caution">
    <text evidence="2">The sequence shown here is derived from an EMBL/GenBank/DDBJ whole genome shotgun (WGS) entry which is preliminary data.</text>
</comment>
<proteinExistence type="predicted"/>
<feature type="transmembrane region" description="Helical" evidence="1">
    <location>
        <begin position="72"/>
        <end position="98"/>
    </location>
</feature>
<keyword evidence="1" id="KW-0472">Membrane</keyword>
<name>A0A1R0X6K8_9BACL</name>
<dbReference type="RefSeq" id="WP_036685177.1">
    <property type="nucleotide sequence ID" value="NZ_MKQL01000025.1"/>
</dbReference>
<dbReference type="AlphaFoldDB" id="A0A1R0X6K8"/>
<accession>A0A1R0X6K8</accession>
<dbReference type="Proteomes" id="UP000187465">
    <property type="component" value="Unassembled WGS sequence"/>
</dbReference>
<keyword evidence="1" id="KW-0812">Transmembrane</keyword>
<sequence>MNKSRRYIYIITVIYAVAIVLTVFSFIGLGFSDSLFRFIISLSAVLLAESVIYGYCIFWLRTASSIQQTPPVLISGAIITGIYAAIVFVSALLFDWLLELPALWYAAEQLLILVLGAITLAAIGLYGWNAGAGEQQANKSLQKFRRYQNELTEMSELASSWKNSESGQLVNVLDMLEEKFKYSDPISEPSLYATEDILQQQISLLHDHVKLLLATQEPHEGWQVEINEMSESIKSTLQRRNRELAALK</sequence>
<feature type="transmembrane region" description="Helical" evidence="1">
    <location>
        <begin position="110"/>
        <end position="129"/>
    </location>
</feature>
<organism evidence="2 3">
    <name type="scientific">Paenibacillus odorifer</name>
    <dbReference type="NCBI Taxonomy" id="189426"/>
    <lineage>
        <taxon>Bacteria</taxon>
        <taxon>Bacillati</taxon>
        <taxon>Bacillota</taxon>
        <taxon>Bacilli</taxon>
        <taxon>Bacillales</taxon>
        <taxon>Paenibacillaceae</taxon>
        <taxon>Paenibacillus</taxon>
    </lineage>
</organism>
<evidence type="ECO:0000313" key="3">
    <source>
        <dbReference type="Proteomes" id="UP000187465"/>
    </source>
</evidence>
<evidence type="ECO:0000256" key="1">
    <source>
        <dbReference type="SAM" id="Phobius"/>
    </source>
</evidence>
<reference evidence="2 3" key="1">
    <citation type="submission" date="2016-10" db="EMBL/GenBank/DDBJ databases">
        <title>Paenibacillus species isolates.</title>
        <authorList>
            <person name="Beno S.M."/>
        </authorList>
    </citation>
    <scope>NUCLEOTIDE SEQUENCE [LARGE SCALE GENOMIC DNA]</scope>
    <source>
        <strain evidence="2 3">FSL H7-0604</strain>
    </source>
</reference>
<feature type="transmembrane region" description="Helical" evidence="1">
    <location>
        <begin position="35"/>
        <end position="60"/>
    </location>
</feature>
<keyword evidence="1" id="KW-1133">Transmembrane helix</keyword>
<protein>
    <submittedName>
        <fullName evidence="2">Uncharacterized protein</fullName>
    </submittedName>
</protein>